<sequence>MFKMLFDDFVTTTRRSEGSRPLLLESPPQYVDMKSPSLHSAHAKNYFTFQPTPHWSTSRPKFSTTALNTQFFRRHVAQLAVMGLLATILIACLTLVMLFEPIHAVYIPGPNDAHVYTAAVANFPLITAAQREAEVSIFMPVKKSECSSECDKLYMPASVARDSDTQFFGNTSSGVFDKMKYKACCGSSQSFDASKVPLVFMEPQVGTSRFLYSTLARFMSANGMAVVLIDHPDSSSENGLDPFTDLKVWNNTVTKTIDTRIQDIKFVLQKLGDVSLLKQQFPSLKFSTPFDPNSYSIVGHGIGGATATTLSVLDRRVRFSINLSGSAPLLRMPTYSSIYFFGRSDFRRENDIHWPTTWKYLAGRATEWDFKNAGLFDFSDLPRIVDLARKDDTIDIGDVKGLRDSLGPFGFDVNACYLEAYLKAELTEPKYGYVGDCFRLFDQMQPYPGGVH</sequence>
<proteinExistence type="predicted"/>
<keyword evidence="2" id="KW-1185">Reference proteome</keyword>
<evidence type="ECO:0000313" key="1">
    <source>
        <dbReference type="EMBL" id="KAJ8115738.1"/>
    </source>
</evidence>
<name>A0ACC2IKU5_9PLEO</name>
<comment type="caution">
    <text evidence="1">The sequence shown here is derived from an EMBL/GenBank/DDBJ whole genome shotgun (WGS) entry which is preliminary data.</text>
</comment>
<protein>
    <submittedName>
        <fullName evidence="1">Uncharacterized protein</fullName>
    </submittedName>
</protein>
<organism evidence="1 2">
    <name type="scientific">Boeremia exigua</name>
    <dbReference type="NCBI Taxonomy" id="749465"/>
    <lineage>
        <taxon>Eukaryota</taxon>
        <taxon>Fungi</taxon>
        <taxon>Dikarya</taxon>
        <taxon>Ascomycota</taxon>
        <taxon>Pezizomycotina</taxon>
        <taxon>Dothideomycetes</taxon>
        <taxon>Pleosporomycetidae</taxon>
        <taxon>Pleosporales</taxon>
        <taxon>Pleosporineae</taxon>
        <taxon>Didymellaceae</taxon>
        <taxon>Boeremia</taxon>
    </lineage>
</organism>
<dbReference type="EMBL" id="JAPHNI010000124">
    <property type="protein sequence ID" value="KAJ8115738.1"/>
    <property type="molecule type" value="Genomic_DNA"/>
</dbReference>
<evidence type="ECO:0000313" key="2">
    <source>
        <dbReference type="Proteomes" id="UP001153331"/>
    </source>
</evidence>
<gene>
    <name evidence="1" type="ORF">OPT61_g2676</name>
</gene>
<accession>A0ACC2IKU5</accession>
<reference evidence="1" key="1">
    <citation type="submission" date="2022-11" db="EMBL/GenBank/DDBJ databases">
        <title>Genome Sequence of Boeremia exigua.</title>
        <authorList>
            <person name="Buettner E."/>
        </authorList>
    </citation>
    <scope>NUCLEOTIDE SEQUENCE</scope>
    <source>
        <strain evidence="1">CU02</strain>
    </source>
</reference>
<dbReference type="Proteomes" id="UP001153331">
    <property type="component" value="Unassembled WGS sequence"/>
</dbReference>